<accession>A0A921N1T5</accession>
<feature type="domain" description="Glycosyl hydrolase family 36 N-terminal" evidence="1">
    <location>
        <begin position="30"/>
        <end position="97"/>
    </location>
</feature>
<dbReference type="EMBL" id="DYUB01000309">
    <property type="protein sequence ID" value="HJG97401.1"/>
    <property type="molecule type" value="Genomic_DNA"/>
</dbReference>
<reference evidence="2" key="1">
    <citation type="journal article" date="2021" name="PeerJ">
        <title>Extensive microbial diversity within the chicken gut microbiome revealed by metagenomics and culture.</title>
        <authorList>
            <person name="Gilroy R."/>
            <person name="Ravi A."/>
            <person name="Getino M."/>
            <person name="Pursley I."/>
            <person name="Horton D.L."/>
            <person name="Alikhan N.F."/>
            <person name="Baker D."/>
            <person name="Gharbi K."/>
            <person name="Hall N."/>
            <person name="Watson M."/>
            <person name="Adriaenssens E.M."/>
            <person name="Foster-Nyarko E."/>
            <person name="Jarju S."/>
            <person name="Secka A."/>
            <person name="Antonio M."/>
            <person name="Oren A."/>
            <person name="Chaudhuri R.R."/>
            <person name="La Ragione R."/>
            <person name="Hildebrand F."/>
            <person name="Pallen M.J."/>
        </authorList>
    </citation>
    <scope>NUCLEOTIDE SEQUENCE</scope>
    <source>
        <strain evidence="2">1277</strain>
    </source>
</reference>
<dbReference type="InterPro" id="IPR031704">
    <property type="entry name" value="Glyco_hydro_36_N"/>
</dbReference>
<protein>
    <submittedName>
        <fullName evidence="2">Alpha-galactosidase</fullName>
    </submittedName>
</protein>
<evidence type="ECO:0000313" key="3">
    <source>
        <dbReference type="Proteomes" id="UP000776700"/>
    </source>
</evidence>
<reference evidence="2" key="2">
    <citation type="submission" date="2021-09" db="EMBL/GenBank/DDBJ databases">
        <authorList>
            <person name="Gilroy R."/>
        </authorList>
    </citation>
    <scope>NUCLEOTIDE SEQUENCE</scope>
    <source>
        <strain evidence="2">1277</strain>
    </source>
</reference>
<dbReference type="Gene3D" id="2.70.98.60">
    <property type="entry name" value="alpha-galactosidase from lactobacil brevis"/>
    <property type="match status" value="1"/>
</dbReference>
<evidence type="ECO:0000259" key="1">
    <source>
        <dbReference type="Pfam" id="PF16875"/>
    </source>
</evidence>
<evidence type="ECO:0000313" key="2">
    <source>
        <dbReference type="EMBL" id="HJG97401.1"/>
    </source>
</evidence>
<gene>
    <name evidence="2" type="ORF">K8V90_09890</name>
</gene>
<dbReference type="Proteomes" id="UP000776700">
    <property type="component" value="Unassembled WGS sequence"/>
</dbReference>
<proteinExistence type="predicted"/>
<dbReference type="AlphaFoldDB" id="A0A921N1T5"/>
<dbReference type="InterPro" id="IPR038417">
    <property type="entry name" value="Alpga-gal_N_sf"/>
</dbReference>
<feature type="non-terminal residue" evidence="2">
    <location>
        <position position="98"/>
    </location>
</feature>
<name>A0A921N1T5_9FIRM</name>
<comment type="caution">
    <text evidence="2">The sequence shown here is derived from an EMBL/GenBank/DDBJ whole genome shotgun (WGS) entry which is preliminary data.</text>
</comment>
<dbReference type="Pfam" id="PF16875">
    <property type="entry name" value="Glyco_hydro_36N"/>
    <property type="match status" value="1"/>
</dbReference>
<organism evidence="2 3">
    <name type="scientific">Romboutsia timonensis</name>
    <dbReference type="NCBI Taxonomy" id="1776391"/>
    <lineage>
        <taxon>Bacteria</taxon>
        <taxon>Bacillati</taxon>
        <taxon>Bacillota</taxon>
        <taxon>Clostridia</taxon>
        <taxon>Peptostreptococcales</taxon>
        <taxon>Peptostreptococcaceae</taxon>
        <taxon>Romboutsia</taxon>
    </lineage>
</organism>
<sequence>MSIVYDASSQTFNLSTSKTSYIIKVLDSKHIAHIYWGKKIKAKNLDYVLRSRNWGSFLTNTDNVDNFMLEAIPQEYPGYGSTDLRSPSIELQFADGTT</sequence>